<evidence type="ECO:0000256" key="1">
    <source>
        <dbReference type="ARBA" id="ARBA00007274"/>
    </source>
</evidence>
<dbReference type="InterPro" id="IPR011004">
    <property type="entry name" value="Trimer_LpxA-like_sf"/>
</dbReference>
<keyword evidence="4" id="KW-1185">Reference proteome</keyword>
<protein>
    <submittedName>
        <fullName evidence="3">Putative acetyltransferase</fullName>
        <ecNumber evidence="3">2.3.1.-</ecNumber>
    </submittedName>
</protein>
<dbReference type="Pfam" id="PF00132">
    <property type="entry name" value="Hexapep"/>
    <property type="match status" value="1"/>
</dbReference>
<proteinExistence type="inferred from homology"/>
<organism evidence="3 4">
    <name type="scientific">Palleronia marisminoris</name>
    <dbReference type="NCBI Taxonomy" id="315423"/>
    <lineage>
        <taxon>Bacteria</taxon>
        <taxon>Pseudomonadati</taxon>
        <taxon>Pseudomonadota</taxon>
        <taxon>Alphaproteobacteria</taxon>
        <taxon>Rhodobacterales</taxon>
        <taxon>Roseobacteraceae</taxon>
        <taxon>Palleronia</taxon>
    </lineage>
</organism>
<keyword evidence="3" id="KW-0012">Acyltransferase</keyword>
<dbReference type="GO" id="GO:0005829">
    <property type="term" value="C:cytosol"/>
    <property type="evidence" value="ECO:0007669"/>
    <property type="project" value="TreeGrafter"/>
</dbReference>
<dbReference type="CDD" id="cd04647">
    <property type="entry name" value="LbH_MAT_like"/>
    <property type="match status" value="1"/>
</dbReference>
<dbReference type="GO" id="GO:0008374">
    <property type="term" value="F:O-acyltransferase activity"/>
    <property type="evidence" value="ECO:0007669"/>
    <property type="project" value="TreeGrafter"/>
</dbReference>
<accession>A0A1Y5SH84</accession>
<dbReference type="Proteomes" id="UP000193870">
    <property type="component" value="Unassembled WGS sequence"/>
</dbReference>
<dbReference type="Gene3D" id="2.160.10.10">
    <property type="entry name" value="Hexapeptide repeat proteins"/>
    <property type="match status" value="1"/>
</dbReference>
<comment type="similarity">
    <text evidence="1">Belongs to the transferase hexapeptide repeat family.</text>
</comment>
<dbReference type="SUPFAM" id="SSF51161">
    <property type="entry name" value="Trimeric LpxA-like enzymes"/>
    <property type="match status" value="1"/>
</dbReference>
<dbReference type="InterPro" id="IPR051159">
    <property type="entry name" value="Hexapeptide_acetyltransf"/>
</dbReference>
<dbReference type="RefSeq" id="WP_085853742.1">
    <property type="nucleotide sequence ID" value="NZ_FOPF01000004.1"/>
</dbReference>
<dbReference type="STRING" id="315423.SAMN04488020_104118"/>
<dbReference type="EMBL" id="FWFV01000004">
    <property type="protein sequence ID" value="SLN40730.1"/>
    <property type="molecule type" value="Genomic_DNA"/>
</dbReference>
<dbReference type="InterPro" id="IPR001451">
    <property type="entry name" value="Hexapep"/>
</dbReference>
<evidence type="ECO:0000313" key="4">
    <source>
        <dbReference type="Proteomes" id="UP000193870"/>
    </source>
</evidence>
<evidence type="ECO:0000313" key="3">
    <source>
        <dbReference type="EMBL" id="SLN40730.1"/>
    </source>
</evidence>
<dbReference type="OrthoDB" id="9815592at2"/>
<dbReference type="EC" id="2.3.1.-" evidence="3"/>
<dbReference type="PANTHER" id="PTHR23416">
    <property type="entry name" value="SIALIC ACID SYNTHASE-RELATED"/>
    <property type="match status" value="1"/>
</dbReference>
<name>A0A1Y5SH84_9RHOB</name>
<sequence length="189" mass="20171">MSAPVHKRRLSRRRRLVRLITGALDPRAWGHLLKVVNYYNYSHVAELRAAMVDPTANISPLATFANGRNLVIGARTTIGAGCYLWAGPNEARITVGDDTIFGPDVMVTATGYRYEDGAPINDQAMDEAPIEIGPDCWIGRGATILAGSSLGEGSIVGANAVVRGRFPPFSIVAGVPARVVSTRRIGTAD</sequence>
<evidence type="ECO:0000256" key="2">
    <source>
        <dbReference type="ARBA" id="ARBA00022679"/>
    </source>
</evidence>
<reference evidence="3 4" key="1">
    <citation type="submission" date="2017-03" db="EMBL/GenBank/DDBJ databases">
        <authorList>
            <person name="Afonso C.L."/>
            <person name="Miller P.J."/>
            <person name="Scott M.A."/>
            <person name="Spackman E."/>
            <person name="Goraichik I."/>
            <person name="Dimitrov K.M."/>
            <person name="Suarez D.L."/>
            <person name="Swayne D.E."/>
        </authorList>
    </citation>
    <scope>NUCLEOTIDE SEQUENCE [LARGE SCALE GENOMIC DNA]</scope>
    <source>
        <strain evidence="3 4">CECT 7066</strain>
    </source>
</reference>
<gene>
    <name evidence="3" type="ORF">PAM7066_01741</name>
</gene>
<dbReference type="PANTHER" id="PTHR23416:SF23">
    <property type="entry name" value="ACETYLTRANSFERASE C18B11.09C-RELATED"/>
    <property type="match status" value="1"/>
</dbReference>
<keyword evidence="2 3" id="KW-0808">Transferase</keyword>
<dbReference type="AlphaFoldDB" id="A0A1Y5SH84"/>